<name>A0A1E5NYJ0_9ACTN</name>
<dbReference type="STRING" id="285458.BGM19_37190"/>
<dbReference type="OrthoDB" id="9795084at2"/>
<proteinExistence type="predicted"/>
<evidence type="ECO:0000313" key="2">
    <source>
        <dbReference type="EMBL" id="OEJ21251.1"/>
    </source>
</evidence>
<dbReference type="Proteomes" id="UP000095759">
    <property type="component" value="Unassembled WGS sequence"/>
</dbReference>
<dbReference type="AlphaFoldDB" id="A0A1E5NYJ0"/>
<evidence type="ECO:0000313" key="3">
    <source>
        <dbReference type="Proteomes" id="UP000095759"/>
    </source>
</evidence>
<reference evidence="2 3" key="1">
    <citation type="submission" date="2016-08" db="EMBL/GenBank/DDBJ databases">
        <title>Complete genome sequence of Streptomyces agglomeratus strain 6-3-2, a novel anti-MRSA actinomycete isolated from Wuli of Tebit, China.</title>
        <authorList>
            <person name="Chen X."/>
        </authorList>
    </citation>
    <scope>NUCLEOTIDE SEQUENCE [LARGE SCALE GENOMIC DNA]</scope>
    <source>
        <strain evidence="2 3">6-3-2</strain>
    </source>
</reference>
<sequence>MEGAEVPFEAVARGYEAPDDRMVVLTDEDLADLPVPAAKSIEVWASPPATPSTRWPWTAPATSEPPANLRPLPARDRKVRMLPRPAARTPSRPV</sequence>
<gene>
    <name evidence="2" type="ORF">AS594_37115</name>
</gene>
<feature type="region of interest" description="Disordered" evidence="1">
    <location>
        <begin position="46"/>
        <end position="94"/>
    </location>
</feature>
<protein>
    <submittedName>
        <fullName evidence="2">Uncharacterized protein</fullName>
    </submittedName>
</protein>
<comment type="caution">
    <text evidence="2">The sequence shown here is derived from an EMBL/GenBank/DDBJ whole genome shotgun (WGS) entry which is preliminary data.</text>
</comment>
<keyword evidence="3" id="KW-1185">Reference proteome</keyword>
<evidence type="ECO:0000256" key="1">
    <source>
        <dbReference type="SAM" id="MobiDB-lite"/>
    </source>
</evidence>
<dbReference type="EMBL" id="MEHJ01000002">
    <property type="protein sequence ID" value="OEJ21251.1"/>
    <property type="molecule type" value="Genomic_DNA"/>
</dbReference>
<accession>A0A1E5NYJ0</accession>
<organism evidence="2 3">
    <name type="scientific">Streptomyces agglomeratus</name>
    <dbReference type="NCBI Taxonomy" id="285458"/>
    <lineage>
        <taxon>Bacteria</taxon>
        <taxon>Bacillati</taxon>
        <taxon>Actinomycetota</taxon>
        <taxon>Actinomycetes</taxon>
        <taxon>Kitasatosporales</taxon>
        <taxon>Streptomycetaceae</taxon>
        <taxon>Streptomyces</taxon>
    </lineage>
</organism>